<gene>
    <name evidence="1" type="ORF">Y1Q_0008725</name>
</gene>
<protein>
    <submittedName>
        <fullName evidence="1">Uncharacterized protein</fullName>
    </submittedName>
</protein>
<dbReference type="Proteomes" id="UP000050525">
    <property type="component" value="Unassembled WGS sequence"/>
</dbReference>
<dbReference type="AlphaFoldDB" id="A0A151N9N9"/>
<comment type="caution">
    <text evidence="1">The sequence shown here is derived from an EMBL/GenBank/DDBJ whole genome shotgun (WGS) entry which is preliminary data.</text>
</comment>
<reference evidence="1 2" key="1">
    <citation type="journal article" date="2012" name="Genome Biol.">
        <title>Sequencing three crocodilian genomes to illuminate the evolution of archosaurs and amniotes.</title>
        <authorList>
            <person name="St John J.A."/>
            <person name="Braun E.L."/>
            <person name="Isberg S.R."/>
            <person name="Miles L.G."/>
            <person name="Chong A.Y."/>
            <person name="Gongora J."/>
            <person name="Dalzell P."/>
            <person name="Moran C."/>
            <person name="Bed'hom B."/>
            <person name="Abzhanov A."/>
            <person name="Burgess S.C."/>
            <person name="Cooksey A.M."/>
            <person name="Castoe T.A."/>
            <person name="Crawford N.G."/>
            <person name="Densmore L.D."/>
            <person name="Drew J.C."/>
            <person name="Edwards S.V."/>
            <person name="Faircloth B.C."/>
            <person name="Fujita M.K."/>
            <person name="Greenwold M.J."/>
            <person name="Hoffmann F.G."/>
            <person name="Howard J.M."/>
            <person name="Iguchi T."/>
            <person name="Janes D.E."/>
            <person name="Khan S.Y."/>
            <person name="Kohno S."/>
            <person name="de Koning A.J."/>
            <person name="Lance S.L."/>
            <person name="McCarthy F.M."/>
            <person name="McCormack J.E."/>
            <person name="Merchant M.E."/>
            <person name="Peterson D.G."/>
            <person name="Pollock D.D."/>
            <person name="Pourmand N."/>
            <person name="Raney B.J."/>
            <person name="Roessler K.A."/>
            <person name="Sanford J.R."/>
            <person name="Sawyer R.H."/>
            <person name="Schmidt C.J."/>
            <person name="Triplett E.W."/>
            <person name="Tuberville T.D."/>
            <person name="Venegas-Anaya M."/>
            <person name="Howard J.T."/>
            <person name="Jarvis E.D."/>
            <person name="Guillette L.J.Jr."/>
            <person name="Glenn T.C."/>
            <person name="Green R.E."/>
            <person name="Ray D.A."/>
        </authorList>
    </citation>
    <scope>NUCLEOTIDE SEQUENCE [LARGE SCALE GENOMIC DNA]</scope>
    <source>
        <strain evidence="1">KSC_2009_1</strain>
    </source>
</reference>
<dbReference type="EMBL" id="AKHW03003682">
    <property type="protein sequence ID" value="KYO33548.1"/>
    <property type="molecule type" value="Genomic_DNA"/>
</dbReference>
<evidence type="ECO:0000313" key="2">
    <source>
        <dbReference type="Proteomes" id="UP000050525"/>
    </source>
</evidence>
<name>A0A151N9N9_ALLMI</name>
<organism evidence="1 2">
    <name type="scientific">Alligator mississippiensis</name>
    <name type="common">American alligator</name>
    <dbReference type="NCBI Taxonomy" id="8496"/>
    <lineage>
        <taxon>Eukaryota</taxon>
        <taxon>Metazoa</taxon>
        <taxon>Chordata</taxon>
        <taxon>Craniata</taxon>
        <taxon>Vertebrata</taxon>
        <taxon>Euteleostomi</taxon>
        <taxon>Archelosauria</taxon>
        <taxon>Archosauria</taxon>
        <taxon>Crocodylia</taxon>
        <taxon>Alligatoridae</taxon>
        <taxon>Alligatorinae</taxon>
        <taxon>Alligator</taxon>
    </lineage>
</organism>
<keyword evidence="2" id="KW-1185">Reference proteome</keyword>
<sequence length="75" mass="8269">MQQQRVADSFRLQAYILSTISQLTLYCIYESLPSLVSIGVSGNPSQSRMIAPMGQLCISLLKAKVKASPIYGKFQ</sequence>
<accession>A0A151N9N9</accession>
<evidence type="ECO:0000313" key="1">
    <source>
        <dbReference type="EMBL" id="KYO33548.1"/>
    </source>
</evidence>
<proteinExistence type="predicted"/>